<dbReference type="InterPro" id="IPR037143">
    <property type="entry name" value="4-PPantetheinyl_Trfase_dom_sf"/>
</dbReference>
<keyword evidence="2 4" id="KW-0808">Transferase</keyword>
<dbReference type="EMBL" id="JBHSNY010000006">
    <property type="protein sequence ID" value="MFC5635962.1"/>
    <property type="molecule type" value="Genomic_DNA"/>
</dbReference>
<dbReference type="RefSeq" id="WP_381023037.1">
    <property type="nucleotide sequence ID" value="NZ_JBHSNY010000006.1"/>
</dbReference>
<comment type="caution">
    <text evidence="4">The sequence shown here is derived from an EMBL/GenBank/DDBJ whole genome shotgun (WGS) entry which is preliminary data.</text>
</comment>
<evidence type="ECO:0000313" key="4">
    <source>
        <dbReference type="EMBL" id="MFC5635962.1"/>
    </source>
</evidence>
<protein>
    <submittedName>
        <fullName evidence="4">4'-phosphopantetheinyl transferase family protein</fullName>
    </submittedName>
</protein>
<reference evidence="5" key="1">
    <citation type="journal article" date="2019" name="Int. J. Syst. Evol. Microbiol.">
        <title>The Global Catalogue of Microorganisms (GCM) 10K type strain sequencing project: providing services to taxonomists for standard genome sequencing and annotation.</title>
        <authorList>
            <consortium name="The Broad Institute Genomics Platform"/>
            <consortium name="The Broad Institute Genome Sequencing Center for Infectious Disease"/>
            <person name="Wu L."/>
            <person name="Ma J."/>
        </authorList>
    </citation>
    <scope>NUCLEOTIDE SEQUENCE [LARGE SCALE GENOMIC DNA]</scope>
    <source>
        <strain evidence="5">CGMCC 4.7248</strain>
    </source>
</reference>
<dbReference type="GO" id="GO:0016740">
    <property type="term" value="F:transferase activity"/>
    <property type="evidence" value="ECO:0007669"/>
    <property type="project" value="UniProtKB-KW"/>
</dbReference>
<feature type="domain" description="4'-phosphopantetheinyl transferase" evidence="3">
    <location>
        <begin position="120"/>
        <end position="184"/>
    </location>
</feature>
<dbReference type="InterPro" id="IPR008278">
    <property type="entry name" value="4-PPantetheinyl_Trfase_dom"/>
</dbReference>
<accession>A0ABW0URU0</accession>
<gene>
    <name evidence="4" type="ORF">ACFPZJ_19610</name>
</gene>
<dbReference type="PANTHER" id="PTHR12215:SF10">
    <property type="entry name" value="L-AMINOADIPATE-SEMIALDEHYDE DEHYDROGENASE-PHOSPHOPANTETHEINYL TRANSFERASE"/>
    <property type="match status" value="1"/>
</dbReference>
<organism evidence="4 5">
    <name type="scientific">Streptomyces bullii</name>
    <dbReference type="NCBI Taxonomy" id="349910"/>
    <lineage>
        <taxon>Bacteria</taxon>
        <taxon>Bacillati</taxon>
        <taxon>Actinomycetota</taxon>
        <taxon>Actinomycetes</taxon>
        <taxon>Kitasatosporales</taxon>
        <taxon>Streptomycetaceae</taxon>
        <taxon>Streptomyces</taxon>
    </lineage>
</organism>
<keyword evidence="5" id="KW-1185">Reference proteome</keyword>
<dbReference type="SUPFAM" id="SSF56214">
    <property type="entry name" value="4'-phosphopantetheinyl transferase"/>
    <property type="match status" value="2"/>
</dbReference>
<evidence type="ECO:0000313" key="5">
    <source>
        <dbReference type="Proteomes" id="UP001596154"/>
    </source>
</evidence>
<evidence type="ECO:0000259" key="3">
    <source>
        <dbReference type="Pfam" id="PF01648"/>
    </source>
</evidence>
<evidence type="ECO:0000256" key="1">
    <source>
        <dbReference type="ARBA" id="ARBA00010990"/>
    </source>
</evidence>
<name>A0ABW0URU0_9ACTN</name>
<evidence type="ECO:0000256" key="2">
    <source>
        <dbReference type="ARBA" id="ARBA00022679"/>
    </source>
</evidence>
<sequence>MTLPLPPDRGADLWLLRQPRLGTCTGELDLSELDEAERSRAGTCRREAGRLLYTSAHIALRRLLGAYLDTEPRRLRFGRAPCPCCDAAHGRPVLLSPASALHFSLSHSNGMALIGVSTVPIGVDVEKVPTGETARVCVPALHPDERAELGSGPDGVDTVAFGQLWTRKEAYLKGIGTGLGRDLSADYLGADSARHPDGWTVFDVPCGPGHTAAAALGDASRADLLRVHWIPMDCLYKEDPVPLTKHDTFLGGLAA</sequence>
<proteinExistence type="inferred from homology"/>
<dbReference type="Proteomes" id="UP001596154">
    <property type="component" value="Unassembled WGS sequence"/>
</dbReference>
<dbReference type="Gene3D" id="3.90.470.20">
    <property type="entry name" value="4'-phosphopantetheinyl transferase domain"/>
    <property type="match status" value="1"/>
</dbReference>
<dbReference type="Pfam" id="PF01648">
    <property type="entry name" value="ACPS"/>
    <property type="match status" value="1"/>
</dbReference>
<dbReference type="PANTHER" id="PTHR12215">
    <property type="entry name" value="PHOSPHOPANTETHEINE TRANSFERASE"/>
    <property type="match status" value="1"/>
</dbReference>
<dbReference type="InterPro" id="IPR050559">
    <property type="entry name" value="P-Pant_transferase_sf"/>
</dbReference>
<comment type="similarity">
    <text evidence="1">Belongs to the P-Pant transferase superfamily. Gsp/Sfp/HetI/AcpT family.</text>
</comment>